<dbReference type="PANTHER" id="PTHR43968">
    <property type="match status" value="1"/>
</dbReference>
<dbReference type="AlphaFoldDB" id="A0A2N7VF80"/>
<dbReference type="CDD" id="cd00299">
    <property type="entry name" value="GST_C_family"/>
    <property type="match status" value="1"/>
</dbReference>
<organism evidence="2 3">
    <name type="scientific">Trinickia dabaoshanensis</name>
    <dbReference type="NCBI Taxonomy" id="564714"/>
    <lineage>
        <taxon>Bacteria</taxon>
        <taxon>Pseudomonadati</taxon>
        <taxon>Pseudomonadota</taxon>
        <taxon>Betaproteobacteria</taxon>
        <taxon>Burkholderiales</taxon>
        <taxon>Burkholderiaceae</taxon>
        <taxon>Trinickia</taxon>
    </lineage>
</organism>
<dbReference type="PROSITE" id="PS50405">
    <property type="entry name" value="GST_CTER"/>
    <property type="match status" value="1"/>
</dbReference>
<protein>
    <recommendedName>
        <fullName evidence="1">GST C-terminal domain-containing protein</fullName>
    </recommendedName>
</protein>
<evidence type="ECO:0000259" key="1">
    <source>
        <dbReference type="PROSITE" id="PS50405"/>
    </source>
</evidence>
<proteinExistence type="predicted"/>
<keyword evidence="3" id="KW-1185">Reference proteome</keyword>
<dbReference type="PANTHER" id="PTHR43968:SF6">
    <property type="entry name" value="GLUTATHIONE S-TRANSFERASE OMEGA"/>
    <property type="match status" value="1"/>
</dbReference>
<reference evidence="2 3" key="1">
    <citation type="submission" date="2018-01" db="EMBL/GenBank/DDBJ databases">
        <title>Whole genome analyses suggest that Burkholderia sensu lato contains two further novel genera in the rhizoxinica-symbiotica group Mycetohabitans gen. nov., and Trinickia gen. nov.: implications for the evolution of diazotrophy and nodulation in the Burkholderiaceae.</title>
        <authorList>
            <person name="Estrada-de los Santos P."/>
            <person name="Palmer M."/>
            <person name="Chavez-Ramirez B."/>
            <person name="Beukes C."/>
            <person name="Steenkamp E.T."/>
            <person name="Hirsch A.M."/>
            <person name="Manyaka P."/>
            <person name="Maluk M."/>
            <person name="Lafos M."/>
            <person name="Crook M."/>
            <person name="Gross E."/>
            <person name="Simon M.F."/>
            <person name="Bueno dos Reis Junior F."/>
            <person name="Poole P.S."/>
            <person name="Venter S.N."/>
            <person name="James E.K."/>
        </authorList>
    </citation>
    <scope>NUCLEOTIDE SEQUENCE [LARGE SCALE GENOMIC DNA]</scope>
    <source>
        <strain evidence="2 3">GIMN1.004</strain>
    </source>
</reference>
<dbReference type="SUPFAM" id="SSF47616">
    <property type="entry name" value="GST C-terminal domain-like"/>
    <property type="match status" value="1"/>
</dbReference>
<feature type="domain" description="GST C-terminal" evidence="1">
    <location>
        <begin position="17"/>
        <end position="139"/>
    </location>
</feature>
<dbReference type="OrthoDB" id="3828095at2"/>
<dbReference type="Gene3D" id="1.20.1050.10">
    <property type="match status" value="1"/>
</dbReference>
<gene>
    <name evidence="2" type="ORF">C0Z18_25370</name>
</gene>
<dbReference type="Proteomes" id="UP000235616">
    <property type="component" value="Unassembled WGS sequence"/>
</dbReference>
<dbReference type="GO" id="GO:0005737">
    <property type="term" value="C:cytoplasm"/>
    <property type="evidence" value="ECO:0007669"/>
    <property type="project" value="TreeGrafter"/>
</dbReference>
<sequence length="152" mass="17167">MCEYLEDVAGPALHPSDPLERARHRGWIEFASSILSTLWRFETATHADAYETHRQALAAQLIRVEAELGAGPFLTGDTFTLVDAAFAPIFRYFDVFDALTDTRVFEDTPSVRAWRTTLFERPSVRQAVVSDYGERLRAFLQAHDAHILKLAA</sequence>
<dbReference type="Pfam" id="PF00043">
    <property type="entry name" value="GST_C"/>
    <property type="match status" value="1"/>
</dbReference>
<dbReference type="Gene3D" id="3.40.30.10">
    <property type="entry name" value="Glutaredoxin"/>
    <property type="match status" value="1"/>
</dbReference>
<evidence type="ECO:0000313" key="2">
    <source>
        <dbReference type="EMBL" id="PMS15813.1"/>
    </source>
</evidence>
<dbReference type="InterPro" id="IPR050983">
    <property type="entry name" value="GST_Omega/HSP26"/>
</dbReference>
<comment type="caution">
    <text evidence="2">The sequence shown here is derived from an EMBL/GenBank/DDBJ whole genome shotgun (WGS) entry which is preliminary data.</text>
</comment>
<dbReference type="InterPro" id="IPR010987">
    <property type="entry name" value="Glutathione-S-Trfase_C-like"/>
</dbReference>
<dbReference type="EMBL" id="PNYA01000028">
    <property type="protein sequence ID" value="PMS15813.1"/>
    <property type="molecule type" value="Genomic_DNA"/>
</dbReference>
<evidence type="ECO:0000313" key="3">
    <source>
        <dbReference type="Proteomes" id="UP000235616"/>
    </source>
</evidence>
<dbReference type="InterPro" id="IPR004046">
    <property type="entry name" value="GST_C"/>
</dbReference>
<dbReference type="InterPro" id="IPR036282">
    <property type="entry name" value="Glutathione-S-Trfase_C_sf"/>
</dbReference>
<accession>A0A2N7VF80</accession>
<name>A0A2N7VF80_9BURK</name>